<evidence type="ECO:0000313" key="2">
    <source>
        <dbReference type="EMBL" id="KJH48339.1"/>
    </source>
</evidence>
<feature type="signal peptide" evidence="1">
    <location>
        <begin position="1"/>
        <end position="20"/>
    </location>
</feature>
<dbReference type="Proteomes" id="UP000053766">
    <property type="component" value="Unassembled WGS sequence"/>
</dbReference>
<feature type="chain" id="PRO_5002336276" evidence="1">
    <location>
        <begin position="21"/>
        <end position="92"/>
    </location>
</feature>
<organism evidence="2 3">
    <name type="scientific">Dictyocaulus viviparus</name>
    <name type="common">Bovine lungworm</name>
    <dbReference type="NCBI Taxonomy" id="29172"/>
    <lineage>
        <taxon>Eukaryota</taxon>
        <taxon>Metazoa</taxon>
        <taxon>Ecdysozoa</taxon>
        <taxon>Nematoda</taxon>
        <taxon>Chromadorea</taxon>
        <taxon>Rhabditida</taxon>
        <taxon>Rhabditina</taxon>
        <taxon>Rhabditomorpha</taxon>
        <taxon>Strongyloidea</taxon>
        <taxon>Metastrongylidae</taxon>
        <taxon>Dictyocaulus</taxon>
    </lineage>
</organism>
<proteinExistence type="predicted"/>
<keyword evidence="1" id="KW-0732">Signal</keyword>
<name>A0A0D8XX44_DICVI</name>
<evidence type="ECO:0000256" key="1">
    <source>
        <dbReference type="SAM" id="SignalP"/>
    </source>
</evidence>
<dbReference type="AlphaFoldDB" id="A0A0D8XX44"/>
<gene>
    <name evidence="2" type="ORF">DICVIV_05580</name>
</gene>
<keyword evidence="3" id="KW-1185">Reference proteome</keyword>
<accession>A0A0D8XX44</accession>
<dbReference type="OrthoDB" id="5848803at2759"/>
<evidence type="ECO:0000313" key="3">
    <source>
        <dbReference type="Proteomes" id="UP000053766"/>
    </source>
</evidence>
<reference evidence="2 3" key="1">
    <citation type="submission" date="2013-11" db="EMBL/GenBank/DDBJ databases">
        <title>Draft genome of the bovine lungworm Dictyocaulus viviparus.</title>
        <authorList>
            <person name="Mitreva M."/>
        </authorList>
    </citation>
    <scope>NUCLEOTIDE SEQUENCE [LARGE SCALE GENOMIC DNA]</scope>
    <source>
        <strain evidence="2 3">HannoverDv2000</strain>
    </source>
</reference>
<protein>
    <submittedName>
        <fullName evidence="2">Uncharacterized protein</fullName>
    </submittedName>
</protein>
<dbReference type="EMBL" id="KN716271">
    <property type="protein sequence ID" value="KJH48339.1"/>
    <property type="molecule type" value="Genomic_DNA"/>
</dbReference>
<sequence>MRSFFFACVIFLLINNVLLCEKFKKHVEMFCKFPGETNTCLTDNAYSFVSSCCSSKGGCNSVEFPKSKICCFTQSCLDRCYPGKGYRVGTVY</sequence>
<reference evidence="3" key="2">
    <citation type="journal article" date="2016" name="Sci. Rep.">
        <title>Dictyocaulus viviparus genome, variome and transcriptome elucidate lungworm biology and support future intervention.</title>
        <authorList>
            <person name="McNulty S.N."/>
            <person name="Strube C."/>
            <person name="Rosa B.A."/>
            <person name="Martin J.C."/>
            <person name="Tyagi R."/>
            <person name="Choi Y.J."/>
            <person name="Wang Q."/>
            <person name="Hallsworth Pepin K."/>
            <person name="Zhang X."/>
            <person name="Ozersky P."/>
            <person name="Wilson R.K."/>
            <person name="Sternberg P.W."/>
            <person name="Gasser R.B."/>
            <person name="Mitreva M."/>
        </authorList>
    </citation>
    <scope>NUCLEOTIDE SEQUENCE [LARGE SCALE GENOMIC DNA]</scope>
    <source>
        <strain evidence="3">HannoverDv2000</strain>
    </source>
</reference>